<name>A0A1Z4NAD7_9CYAN</name>
<keyword evidence="2" id="KW-0547">Nucleotide-binding</keyword>
<dbReference type="Proteomes" id="UP000218785">
    <property type="component" value="Chromosome"/>
</dbReference>
<evidence type="ECO:0000313" key="3">
    <source>
        <dbReference type="Proteomes" id="UP000218785"/>
    </source>
</evidence>
<organism evidence="2 3">
    <name type="scientific">Tolypothrix tenuis PCC 7101</name>
    <dbReference type="NCBI Taxonomy" id="231146"/>
    <lineage>
        <taxon>Bacteria</taxon>
        <taxon>Bacillati</taxon>
        <taxon>Cyanobacteriota</taxon>
        <taxon>Cyanophyceae</taxon>
        <taxon>Nostocales</taxon>
        <taxon>Tolypothrichaceae</taxon>
        <taxon>Tolypothrix</taxon>
    </lineage>
</organism>
<evidence type="ECO:0000313" key="2">
    <source>
        <dbReference type="EMBL" id="BAZ02670.1"/>
    </source>
</evidence>
<dbReference type="KEGG" id="ttq:NIES37_66830"/>
<keyword evidence="2" id="KW-0378">Hydrolase</keyword>
<keyword evidence="2" id="KW-0347">Helicase</keyword>
<dbReference type="PANTHER" id="PTHR47957">
    <property type="entry name" value="ATP-DEPENDENT HELICASE HRQ1"/>
    <property type="match status" value="1"/>
</dbReference>
<dbReference type="EMBL" id="AP018248">
    <property type="protein sequence ID" value="BAZ02670.1"/>
    <property type="molecule type" value="Genomic_DNA"/>
</dbReference>
<feature type="domain" description="MrfA-like Zn-binding" evidence="1">
    <location>
        <begin position="10"/>
        <end position="58"/>
    </location>
</feature>
<dbReference type="PANTHER" id="PTHR47957:SF3">
    <property type="entry name" value="ATP-DEPENDENT HELICASE HRQ1"/>
    <property type="match status" value="1"/>
</dbReference>
<evidence type="ECO:0000259" key="1">
    <source>
        <dbReference type="Pfam" id="PF09369"/>
    </source>
</evidence>
<reference evidence="2 3" key="1">
    <citation type="submission" date="2017-06" db="EMBL/GenBank/DDBJ databases">
        <title>Genome sequencing of cyanobaciteial culture collection at National Institute for Environmental Studies (NIES).</title>
        <authorList>
            <person name="Hirose Y."/>
            <person name="Shimura Y."/>
            <person name="Fujisawa T."/>
            <person name="Nakamura Y."/>
            <person name="Kawachi M."/>
        </authorList>
    </citation>
    <scope>NUCLEOTIDE SEQUENCE [LARGE SCALE GENOMIC DNA]</scope>
    <source>
        <strain evidence="2 3">NIES-37</strain>
    </source>
</reference>
<dbReference type="GO" id="GO:0043138">
    <property type="term" value="F:3'-5' DNA helicase activity"/>
    <property type="evidence" value="ECO:0007669"/>
    <property type="project" value="TreeGrafter"/>
</dbReference>
<gene>
    <name evidence="2" type="ORF">NIES37_66830</name>
</gene>
<accession>A0A1Z4NAD7</accession>
<sequence length="86" mass="9146">MDGIVTQKETRTIGYFFDTCEGGNGAAEAIFSDLTNFAAKAYALASECDCEAGCPKCLHSTGCPQHNKALHKDLGLFLLDTISQVA</sequence>
<dbReference type="GO" id="GO:0006289">
    <property type="term" value="P:nucleotide-excision repair"/>
    <property type="evidence" value="ECO:0007669"/>
    <property type="project" value="TreeGrafter"/>
</dbReference>
<proteinExistence type="predicted"/>
<protein>
    <submittedName>
        <fullName evidence="2">DEAD/DEAH box helicase-like protein</fullName>
    </submittedName>
</protein>
<keyword evidence="2" id="KW-0067">ATP-binding</keyword>
<dbReference type="GO" id="GO:0036297">
    <property type="term" value="P:interstrand cross-link repair"/>
    <property type="evidence" value="ECO:0007669"/>
    <property type="project" value="TreeGrafter"/>
</dbReference>
<dbReference type="AlphaFoldDB" id="A0A1Z4NAD7"/>
<dbReference type="Pfam" id="PF09369">
    <property type="entry name" value="MZB"/>
    <property type="match status" value="1"/>
</dbReference>
<dbReference type="InterPro" id="IPR018973">
    <property type="entry name" value="MZB"/>
</dbReference>
<keyword evidence="3" id="KW-1185">Reference proteome</keyword>